<dbReference type="InterPro" id="IPR055731">
    <property type="entry name" value="Pam3_gp33-like"/>
</dbReference>
<accession>A0A6J5P0I8</accession>
<dbReference type="EMBL" id="LR796769">
    <property type="protein sequence ID" value="CAB4165440.1"/>
    <property type="molecule type" value="Genomic_DNA"/>
</dbReference>
<dbReference type="Pfam" id="PF23984">
    <property type="entry name" value="DUF7307"/>
    <property type="match status" value="1"/>
</dbReference>
<gene>
    <name evidence="2" type="ORF">UFOVP815_49</name>
</gene>
<keyword evidence="1" id="KW-0175">Coiled coil</keyword>
<evidence type="ECO:0000313" key="2">
    <source>
        <dbReference type="EMBL" id="CAB4165440.1"/>
    </source>
</evidence>
<evidence type="ECO:0000256" key="1">
    <source>
        <dbReference type="SAM" id="Coils"/>
    </source>
</evidence>
<name>A0A6J5P0I8_9CAUD</name>
<reference evidence="2" key="1">
    <citation type="submission" date="2020-04" db="EMBL/GenBank/DDBJ databases">
        <authorList>
            <person name="Chiriac C."/>
            <person name="Salcher M."/>
            <person name="Ghai R."/>
            <person name="Kavagutti S V."/>
        </authorList>
    </citation>
    <scope>NUCLEOTIDE SEQUENCE</scope>
</reference>
<proteinExistence type="predicted"/>
<protein>
    <submittedName>
        <fullName evidence="2">Uncharacterized protein</fullName>
    </submittedName>
</protein>
<sequence>MSDALIKIATLAALLRGAEANVADLTADLQEAKEEVRRLQEDDLPELMRELGLSEIKLEDGAKVTVVNEVDCNISEERRSRAHAWLADNGFGGIIKSAITVEFGRDEHAEALEAAEKIHDVTGRDALLKEGVHPQTLKAFVKEQMAAGVTVPQELFGIRPYSKAKLTKAKSK</sequence>
<feature type="coiled-coil region" evidence="1">
    <location>
        <begin position="8"/>
        <end position="42"/>
    </location>
</feature>
<organism evidence="2">
    <name type="scientific">uncultured Caudovirales phage</name>
    <dbReference type="NCBI Taxonomy" id="2100421"/>
    <lineage>
        <taxon>Viruses</taxon>
        <taxon>Duplodnaviria</taxon>
        <taxon>Heunggongvirae</taxon>
        <taxon>Uroviricota</taxon>
        <taxon>Caudoviricetes</taxon>
        <taxon>Peduoviridae</taxon>
        <taxon>Maltschvirus</taxon>
        <taxon>Maltschvirus maltsch</taxon>
    </lineage>
</organism>